<evidence type="ECO:0000313" key="16">
    <source>
        <dbReference type="Proteomes" id="UP000682877"/>
    </source>
</evidence>
<feature type="compositionally biased region" description="Basic residues" evidence="12">
    <location>
        <begin position="173"/>
        <end position="187"/>
    </location>
</feature>
<feature type="compositionally biased region" description="Basic and acidic residues" evidence="12">
    <location>
        <begin position="309"/>
        <end position="318"/>
    </location>
</feature>
<feature type="compositionally biased region" description="Acidic residues" evidence="12">
    <location>
        <begin position="155"/>
        <end position="164"/>
    </location>
</feature>
<dbReference type="Gene3D" id="3.80.10.10">
    <property type="entry name" value="Ribonuclease Inhibitor"/>
    <property type="match status" value="2"/>
</dbReference>
<evidence type="ECO:0000256" key="7">
    <source>
        <dbReference type="ARBA" id="ARBA00022741"/>
    </source>
</evidence>
<keyword evidence="9 13" id="KW-1133">Transmembrane helix</keyword>
<evidence type="ECO:0000256" key="10">
    <source>
        <dbReference type="ARBA" id="ARBA00023136"/>
    </source>
</evidence>
<feature type="compositionally biased region" description="Basic and acidic residues" evidence="12">
    <location>
        <begin position="7"/>
        <end position="17"/>
    </location>
</feature>
<keyword evidence="10 13" id="KW-0472">Membrane</keyword>
<dbReference type="GO" id="GO:0016020">
    <property type="term" value="C:membrane"/>
    <property type="evidence" value="ECO:0007669"/>
    <property type="project" value="UniProtKB-SubCell"/>
</dbReference>
<keyword evidence="16" id="KW-1185">Reference proteome</keyword>
<evidence type="ECO:0000256" key="9">
    <source>
        <dbReference type="ARBA" id="ARBA00022989"/>
    </source>
</evidence>
<feature type="region of interest" description="Disordered" evidence="12">
    <location>
        <begin position="1"/>
        <end position="97"/>
    </location>
</feature>
<dbReference type="Gene3D" id="3.30.200.20">
    <property type="entry name" value="Phosphorylase Kinase, domain 1"/>
    <property type="match status" value="1"/>
</dbReference>
<keyword evidence="5" id="KW-0732">Signal</keyword>
<sequence length="961" mass="107510">MIKRRFYKLEHGDKDSGSDSSCFSSDSDPETEESEESEEEDSVAEVSEEDEDSGDDESPAADEDADVEDVDDNSDADDYGGTLEKMSMNRYLEEPPEEVEENYILGCMIQSKSVYKCRYCPTVVCLNENTMQAHVLSKKHARMEKLVKEGKVRTDDEEGDDDPETASQEKQTKGNRRSQRQGKRSHKQEKGSSTKHEESEEVDDPETPSQEKQIKGNRRAQREHKRSQKQEKGLSTKHGENNEVDNPETPSQEKQIKENSRARRQRKRLEKQGKVSITKHGENEEVEDPEMPSQEKQIKGNSRSQKQLKRSEKQEKSSLTKVGENEDASQKSSEVEALLSLKSSTDPSNSIPWRGTDPCNWEGVKKCINGRVSKLVLENLNLTGSLNHKSLNQLDQLRVLSFKGNSLFGSIPNLSCLVNLKSLYLNDNNFSGEFPESLTSLHRLKTVVLSGNRFSGKIPTSLLRLSRLYTLYVQDNLFSGSIPPLNQETLRFFNVSNNNLSGHIPLTQALNRFNESSFTGNIALCGDQIQNSCNDTTGITSTPSAKPAIPVAKTRNRTKLIGIISGSICGGILILLLTLLLICFLWRRHQIKSKREERRSKAVAESEGAKAAETEEGTSDQKNKRFSWEKESEEGSVGTLVFLGRDITVMKYTMDDLLKASAETLGRGTLGSTYKAVMESGFIITVKRLKDAGFPRMDEFKRHIEILGRLKHPNLVPLRAYFQAKEECLLVYDYFPNGSLFSLIHGSKVSGSGKPLHWTSCLKIAEDLAMGLVYIHQNPGLTHGNLKSSNVLLGPDFESCLTDYGLSDLHDPYSVEDTSAASLFNKAPECRDLRKASTQPADVYSFGVLLLELLTGRTSFKDLVHKYGSDISTWVRAVREEETELSEEMSASEEKLQALLSIATACVAVKPENRPAMREVLKMVKDARAEAALFSFNSSDHSPGRWSDTIQSLPREDHMSI</sequence>
<dbReference type="Gene3D" id="1.10.510.10">
    <property type="entry name" value="Transferase(Phosphotransferase) domain 1"/>
    <property type="match status" value="1"/>
</dbReference>
<dbReference type="AlphaFoldDB" id="A0A8S1ZLT6"/>
<evidence type="ECO:0000256" key="13">
    <source>
        <dbReference type="SAM" id="Phobius"/>
    </source>
</evidence>
<dbReference type="Proteomes" id="UP000682877">
    <property type="component" value="Chromosome 2"/>
</dbReference>
<dbReference type="GO" id="GO:0004672">
    <property type="term" value="F:protein kinase activity"/>
    <property type="evidence" value="ECO:0007669"/>
    <property type="project" value="InterPro"/>
</dbReference>
<evidence type="ECO:0000259" key="14">
    <source>
        <dbReference type="PROSITE" id="PS50011"/>
    </source>
</evidence>
<evidence type="ECO:0000256" key="5">
    <source>
        <dbReference type="ARBA" id="ARBA00022729"/>
    </source>
</evidence>
<dbReference type="InterPro" id="IPR032675">
    <property type="entry name" value="LRR_dom_sf"/>
</dbReference>
<evidence type="ECO:0000256" key="11">
    <source>
        <dbReference type="ARBA" id="ARBA00023170"/>
    </source>
</evidence>
<evidence type="ECO:0000256" key="1">
    <source>
        <dbReference type="ARBA" id="ARBA00004167"/>
    </source>
</evidence>
<evidence type="ECO:0000256" key="3">
    <source>
        <dbReference type="ARBA" id="ARBA00022614"/>
    </source>
</evidence>
<feature type="region of interest" description="Disordered" evidence="12">
    <location>
        <begin position="596"/>
        <end position="630"/>
    </location>
</feature>
<keyword evidence="6" id="KW-0677">Repeat</keyword>
<keyword evidence="3" id="KW-0433">Leucine-rich repeat</keyword>
<feature type="transmembrane region" description="Helical" evidence="13">
    <location>
        <begin position="560"/>
        <end position="586"/>
    </location>
</feature>
<evidence type="ECO:0000256" key="4">
    <source>
        <dbReference type="ARBA" id="ARBA00022692"/>
    </source>
</evidence>
<dbReference type="FunFam" id="3.80.10.10:FF:000400">
    <property type="entry name" value="Nuclear pore complex protein NUP107"/>
    <property type="match status" value="1"/>
</dbReference>
<organism evidence="15 16">
    <name type="scientific">Arabidopsis arenosa</name>
    <name type="common">Sand rock-cress</name>
    <name type="synonym">Cardaminopsis arenosa</name>
    <dbReference type="NCBI Taxonomy" id="38785"/>
    <lineage>
        <taxon>Eukaryota</taxon>
        <taxon>Viridiplantae</taxon>
        <taxon>Streptophyta</taxon>
        <taxon>Embryophyta</taxon>
        <taxon>Tracheophyta</taxon>
        <taxon>Spermatophyta</taxon>
        <taxon>Magnoliopsida</taxon>
        <taxon>eudicotyledons</taxon>
        <taxon>Gunneridae</taxon>
        <taxon>Pentapetalae</taxon>
        <taxon>rosids</taxon>
        <taxon>malvids</taxon>
        <taxon>Brassicales</taxon>
        <taxon>Brassicaceae</taxon>
        <taxon>Camelineae</taxon>
        <taxon>Arabidopsis</taxon>
    </lineage>
</organism>
<keyword evidence="4 13" id="KW-0812">Transmembrane</keyword>
<dbReference type="InterPro" id="IPR001611">
    <property type="entry name" value="Leu-rich_rpt"/>
</dbReference>
<dbReference type="InterPro" id="IPR049328">
    <property type="entry name" value="TM_ErbB1"/>
</dbReference>
<evidence type="ECO:0000256" key="6">
    <source>
        <dbReference type="ARBA" id="ARBA00022737"/>
    </source>
</evidence>
<evidence type="ECO:0000256" key="12">
    <source>
        <dbReference type="SAM" id="MobiDB-lite"/>
    </source>
</evidence>
<feature type="region of interest" description="Disordered" evidence="12">
    <location>
        <begin position="939"/>
        <end position="961"/>
    </location>
</feature>
<evidence type="ECO:0000313" key="15">
    <source>
        <dbReference type="EMBL" id="CAE5962722.1"/>
    </source>
</evidence>
<dbReference type="Pfam" id="PF21314">
    <property type="entry name" value="TM_ErbB1"/>
    <property type="match status" value="1"/>
</dbReference>
<dbReference type="SUPFAM" id="SSF52058">
    <property type="entry name" value="L domain-like"/>
    <property type="match status" value="1"/>
</dbReference>
<dbReference type="Pfam" id="PF00069">
    <property type="entry name" value="Pkinase"/>
    <property type="match status" value="1"/>
</dbReference>
<comment type="subcellular location">
    <subcellularLocation>
        <location evidence="1">Membrane</location>
        <topology evidence="1">Single-pass membrane protein</topology>
    </subcellularLocation>
</comment>
<feature type="compositionally biased region" description="Basic and acidic residues" evidence="12">
    <location>
        <begin position="228"/>
        <end position="241"/>
    </location>
</feature>
<gene>
    <name evidence="15" type="ORF">AARE701A_LOCUS4379</name>
</gene>
<dbReference type="InterPro" id="IPR000719">
    <property type="entry name" value="Prot_kinase_dom"/>
</dbReference>
<dbReference type="SUPFAM" id="SSF56112">
    <property type="entry name" value="Protein kinase-like (PK-like)"/>
    <property type="match status" value="1"/>
</dbReference>
<keyword evidence="7" id="KW-0547">Nucleotide-binding</keyword>
<dbReference type="InterPro" id="IPR013210">
    <property type="entry name" value="LRR_N_plant-typ"/>
</dbReference>
<protein>
    <recommendedName>
        <fullName evidence="14">Protein kinase domain-containing protein</fullName>
    </recommendedName>
</protein>
<dbReference type="EMBL" id="LR999452">
    <property type="protein sequence ID" value="CAE5962722.1"/>
    <property type="molecule type" value="Genomic_DNA"/>
</dbReference>
<feature type="compositionally biased region" description="Acidic residues" evidence="12">
    <location>
        <begin position="27"/>
        <end position="78"/>
    </location>
</feature>
<accession>A0A8S1ZLT6</accession>
<evidence type="ECO:0000256" key="8">
    <source>
        <dbReference type="ARBA" id="ARBA00022840"/>
    </source>
</evidence>
<name>A0A8S1ZLT6_ARAAE</name>
<dbReference type="InterPro" id="IPR011009">
    <property type="entry name" value="Kinase-like_dom_sf"/>
</dbReference>
<evidence type="ECO:0000256" key="2">
    <source>
        <dbReference type="ARBA" id="ARBA00022553"/>
    </source>
</evidence>
<keyword evidence="8" id="KW-0067">ATP-binding</keyword>
<keyword evidence="11" id="KW-0675">Receptor</keyword>
<dbReference type="Pfam" id="PF00560">
    <property type="entry name" value="LRR_1"/>
    <property type="match status" value="2"/>
</dbReference>
<feature type="compositionally biased region" description="Basic residues" evidence="12">
    <location>
        <begin position="215"/>
        <end position="227"/>
    </location>
</feature>
<dbReference type="Pfam" id="PF08263">
    <property type="entry name" value="LRRNT_2"/>
    <property type="match status" value="1"/>
</dbReference>
<dbReference type="PROSITE" id="PS50011">
    <property type="entry name" value="PROTEIN_KINASE_DOM"/>
    <property type="match status" value="1"/>
</dbReference>
<dbReference type="InterPro" id="IPR046959">
    <property type="entry name" value="PRK1-6/SRF4-like"/>
</dbReference>
<feature type="domain" description="Protein kinase" evidence="14">
    <location>
        <begin position="659"/>
        <end position="933"/>
    </location>
</feature>
<keyword evidence="2" id="KW-0597">Phosphoprotein</keyword>
<dbReference type="PANTHER" id="PTHR48007:SF39">
    <property type="entry name" value="PROTEIN KINASE DOMAIN-CONTAINING PROTEIN"/>
    <property type="match status" value="1"/>
</dbReference>
<feature type="compositionally biased region" description="Basic and acidic residues" evidence="12">
    <location>
        <begin position="188"/>
        <end position="198"/>
    </location>
</feature>
<proteinExistence type="predicted"/>
<feature type="region of interest" description="Disordered" evidence="12">
    <location>
        <begin position="148"/>
        <end position="355"/>
    </location>
</feature>
<dbReference type="GO" id="GO:0005524">
    <property type="term" value="F:ATP binding"/>
    <property type="evidence" value="ECO:0007669"/>
    <property type="project" value="UniProtKB-KW"/>
</dbReference>
<dbReference type="PANTHER" id="PTHR48007">
    <property type="entry name" value="LEUCINE-RICH REPEAT RECEPTOR-LIKE PROTEIN KINASE PXC1"/>
    <property type="match status" value="1"/>
</dbReference>
<feature type="compositionally biased region" description="Polar residues" evidence="12">
    <location>
        <begin position="341"/>
        <end position="351"/>
    </location>
</feature>
<reference evidence="15" key="1">
    <citation type="submission" date="2021-01" db="EMBL/GenBank/DDBJ databases">
        <authorList>
            <person name="Bezrukov I."/>
        </authorList>
    </citation>
    <scope>NUCLEOTIDE SEQUENCE</scope>
</reference>